<dbReference type="GO" id="GO:0015969">
    <property type="term" value="P:guanosine tetraphosphate metabolic process"/>
    <property type="evidence" value="ECO:0007669"/>
    <property type="project" value="InterPro"/>
</dbReference>
<dbReference type="KEGG" id="dsu:Dsui_2263"/>
<evidence type="ECO:0000259" key="1">
    <source>
        <dbReference type="SMART" id="SM00954"/>
    </source>
</evidence>
<feature type="domain" description="RelA/SpoT" evidence="1">
    <location>
        <begin position="49"/>
        <end position="178"/>
    </location>
</feature>
<accession>G8QKE3</accession>
<dbReference type="InterPro" id="IPR007685">
    <property type="entry name" value="RelA_SpoT"/>
</dbReference>
<gene>
    <name evidence="2" type="ordered locus">Dsui_2263</name>
</gene>
<dbReference type="SMART" id="SM00954">
    <property type="entry name" value="RelA_SpoT"/>
    <property type="match status" value="1"/>
</dbReference>
<evidence type="ECO:0000313" key="2">
    <source>
        <dbReference type="EMBL" id="AEV26626.1"/>
    </source>
</evidence>
<dbReference type="Gene3D" id="3.30.460.10">
    <property type="entry name" value="Beta Polymerase, domain 2"/>
    <property type="match status" value="1"/>
</dbReference>
<dbReference type="PANTHER" id="PTHR41773:SF1">
    <property type="entry name" value="RELA_SPOT DOMAIN-CONTAINING PROTEIN"/>
    <property type="match status" value="1"/>
</dbReference>
<dbReference type="eggNOG" id="COG2357">
    <property type="taxonomic scope" value="Bacteria"/>
</dbReference>
<sequence>MKEIEFIERWRSEQASYLAWGSFVRDSVTRGLSALGLNPASFLKIPAEPRLKEENSLVGKAFHRGKNYLDPYQEIEDKVGVRFVVLLTAEVQKVSDVIESNTDWTTSLDKDFEADRESRPLEFAYQSKHYVVKAARNIQVGDVLVQMGTPCEVQIRTLLQHAHSELTHDNIYKKNPDTEISKKVERTVAKSMALIEAVDDFFSQVLTELEQASEVERRALATMSELYAHYVGRPPLVDKTNAIVFGAFREQLTLDLRGDIIALMERYNFIGQRISSRFETQYTFRQPWILLAYLLVESRPNLVKENWPLTMQEIEPVFVDLGKSTQ</sequence>
<dbReference type="PANTHER" id="PTHR41773">
    <property type="entry name" value="GTP PYROPHOSPHATASE-RELATED"/>
    <property type="match status" value="1"/>
</dbReference>
<dbReference type="CDD" id="cd05399">
    <property type="entry name" value="NT_Rel-Spo_like"/>
    <property type="match status" value="1"/>
</dbReference>
<dbReference type="AlphaFoldDB" id="G8QKE3"/>
<dbReference type="Proteomes" id="UP000005633">
    <property type="component" value="Chromosome"/>
</dbReference>
<evidence type="ECO:0000313" key="3">
    <source>
        <dbReference type="Proteomes" id="UP000005633"/>
    </source>
</evidence>
<dbReference type="SUPFAM" id="SSF81301">
    <property type="entry name" value="Nucleotidyltransferase"/>
    <property type="match status" value="1"/>
</dbReference>
<name>G8QKE3_AZOOP</name>
<dbReference type="STRING" id="640081.Dsui_2263"/>
<reference evidence="2 3" key="1">
    <citation type="journal article" date="2012" name="J. Bacteriol.">
        <title>Complete genome sequence of the anaerobic perchlorate-reducing bacterium Azospira suillum strain PS.</title>
        <authorList>
            <person name="Byrne-Bailey K.G."/>
            <person name="Coates J.D."/>
        </authorList>
    </citation>
    <scope>NUCLEOTIDE SEQUENCE [LARGE SCALE GENOMIC DNA]</scope>
    <source>
        <strain evidence="3">ATCC BAA-33 / DSM 13638 / PS</strain>
    </source>
</reference>
<dbReference type="Pfam" id="PF04607">
    <property type="entry name" value="RelA_SpoT"/>
    <property type="match status" value="1"/>
</dbReference>
<dbReference type="EMBL" id="CP003153">
    <property type="protein sequence ID" value="AEV26626.1"/>
    <property type="molecule type" value="Genomic_DNA"/>
</dbReference>
<dbReference type="OrthoDB" id="9789634at2"/>
<dbReference type="RefSeq" id="WP_014237320.1">
    <property type="nucleotide sequence ID" value="NC_016616.1"/>
</dbReference>
<organism evidence="2 3">
    <name type="scientific">Azospira oryzae (strain ATCC BAA-33 / DSM 13638 / PS)</name>
    <name type="common">Dechlorosoma suillum</name>
    <dbReference type="NCBI Taxonomy" id="640081"/>
    <lineage>
        <taxon>Bacteria</taxon>
        <taxon>Pseudomonadati</taxon>
        <taxon>Pseudomonadota</taxon>
        <taxon>Betaproteobacteria</taxon>
        <taxon>Rhodocyclales</taxon>
        <taxon>Rhodocyclaceae</taxon>
        <taxon>Azospira</taxon>
    </lineage>
</organism>
<protein>
    <recommendedName>
        <fullName evidence="1">RelA/SpoT domain-containing protein</fullName>
    </recommendedName>
</protein>
<dbReference type="HOGENOM" id="CLU_844538_0_0_4"/>
<proteinExistence type="predicted"/>
<dbReference type="InterPro" id="IPR043519">
    <property type="entry name" value="NT_sf"/>
</dbReference>